<evidence type="ECO:0000256" key="1">
    <source>
        <dbReference type="SAM" id="Phobius"/>
    </source>
</evidence>
<dbReference type="RefSeq" id="WP_090173672.1">
    <property type="nucleotide sequence ID" value="NZ_FMXR01000010.1"/>
</dbReference>
<keyword evidence="1" id="KW-1133">Transmembrane helix</keyword>
<feature type="transmembrane region" description="Helical" evidence="1">
    <location>
        <begin position="101"/>
        <end position="122"/>
    </location>
</feature>
<sequence length="313" mass="35438">MKYSGIGGQAVMEGVMMRNKDCYAVAVRKTNGQIVVKQKQYKGICRAKWVQKIPLVRGVINFIDSMYLGISTLMLSAGILEEDEEKEKTKKEESKENLMMGGTVVVSLLIAIGVFMLLPFYASVFLGKIVESQVLISIFEAVLRLVIFLGYLLLISQLEDIQRVFMYHGAEHKCINCIEHGMELNVENVRKSSRQHKRCGTSFLFIVIIISIIFFIFIQTDSHMLKLVSRLILIPVVAGVSYELLRWFGMKDGKLSNVLSKPGLKLQNLTTREPDDSMIEVGIASVEAVFDWREYLTQSEEGCTSKCRNKDEE</sequence>
<dbReference type="AlphaFoldDB" id="A0A1G6BF05"/>
<dbReference type="STRING" id="1732.SAMN02910417_01426"/>
<reference evidence="2 3" key="1">
    <citation type="submission" date="2016-10" db="EMBL/GenBank/DDBJ databases">
        <authorList>
            <person name="de Groot N.N."/>
        </authorList>
    </citation>
    <scope>NUCLEOTIDE SEQUENCE [LARGE SCALE GENOMIC DNA]</scope>
    <source>
        <strain evidence="2 3">DSM 3217</strain>
    </source>
</reference>
<feature type="transmembrane region" description="Helical" evidence="1">
    <location>
        <begin position="134"/>
        <end position="154"/>
    </location>
</feature>
<feature type="transmembrane region" description="Helical" evidence="1">
    <location>
        <begin position="59"/>
        <end position="80"/>
    </location>
</feature>
<dbReference type="PANTHER" id="PTHR42867:SF1">
    <property type="entry name" value="MEMBRANE PROTEIN-RELATED"/>
    <property type="match status" value="1"/>
</dbReference>
<feature type="transmembrane region" description="Helical" evidence="1">
    <location>
        <begin position="224"/>
        <end position="245"/>
    </location>
</feature>
<evidence type="ECO:0000313" key="3">
    <source>
        <dbReference type="Proteomes" id="UP000199228"/>
    </source>
</evidence>
<evidence type="ECO:0000313" key="2">
    <source>
        <dbReference type="EMBL" id="SDB19194.1"/>
    </source>
</evidence>
<dbReference type="Proteomes" id="UP000199228">
    <property type="component" value="Unassembled WGS sequence"/>
</dbReference>
<keyword evidence="3" id="KW-1185">Reference proteome</keyword>
<dbReference type="Pfam" id="PF07136">
    <property type="entry name" value="DUF1385"/>
    <property type="match status" value="1"/>
</dbReference>
<accession>A0A1G6BF05</accession>
<organism evidence="2 3">
    <name type="scientific">Eubacterium oxidoreducens</name>
    <dbReference type="NCBI Taxonomy" id="1732"/>
    <lineage>
        <taxon>Bacteria</taxon>
        <taxon>Bacillati</taxon>
        <taxon>Bacillota</taxon>
        <taxon>Clostridia</taxon>
        <taxon>Eubacteriales</taxon>
        <taxon>Eubacteriaceae</taxon>
        <taxon>Eubacterium</taxon>
    </lineage>
</organism>
<name>A0A1G6BF05_EUBOX</name>
<keyword evidence="1" id="KW-0812">Transmembrane</keyword>
<dbReference type="EMBL" id="FMXR01000010">
    <property type="protein sequence ID" value="SDB19194.1"/>
    <property type="molecule type" value="Genomic_DNA"/>
</dbReference>
<dbReference type="OrthoDB" id="9784805at2"/>
<proteinExistence type="predicted"/>
<protein>
    <submittedName>
        <fullName evidence="2">Uncharacterized conserved protein YqhQ</fullName>
    </submittedName>
</protein>
<gene>
    <name evidence="2" type="ORF">SAMN02910417_01426</name>
</gene>
<feature type="transmembrane region" description="Helical" evidence="1">
    <location>
        <begin position="199"/>
        <end position="218"/>
    </location>
</feature>
<dbReference type="InterPro" id="IPR010787">
    <property type="entry name" value="DUF1385"/>
</dbReference>
<dbReference type="PANTHER" id="PTHR42867">
    <property type="entry name" value="MEMBRANE PROTEIN-RELATED"/>
    <property type="match status" value="1"/>
</dbReference>
<keyword evidence="1" id="KW-0472">Membrane</keyword>